<feature type="domain" description="DUF7305" evidence="2">
    <location>
        <begin position="349"/>
        <end position="560"/>
    </location>
</feature>
<comment type="caution">
    <text evidence="3">The sequence shown here is derived from an EMBL/GenBank/DDBJ whole genome shotgun (WGS) entry which is preliminary data.</text>
</comment>
<dbReference type="InterPro" id="IPR055729">
    <property type="entry name" value="DUF7305"/>
</dbReference>
<dbReference type="Pfam" id="PF23960">
    <property type="entry name" value="DUF7289"/>
    <property type="match status" value="1"/>
</dbReference>
<reference evidence="3 4" key="1">
    <citation type="submission" date="2018-10" db="EMBL/GenBank/DDBJ databases">
        <title>Genomic Encyclopedia of Archaeal and Bacterial Type Strains, Phase II (KMG-II): from individual species to whole genera.</title>
        <authorList>
            <person name="Goeker M."/>
        </authorList>
    </citation>
    <scope>NUCLEOTIDE SEQUENCE [LARGE SCALE GENOMIC DNA]</scope>
    <source>
        <strain evidence="3 4">DSM 11927</strain>
    </source>
</reference>
<dbReference type="InterPro" id="IPR055713">
    <property type="entry name" value="DUF7289"/>
</dbReference>
<dbReference type="Pfam" id="PF23981">
    <property type="entry name" value="DUF7305"/>
    <property type="match status" value="1"/>
</dbReference>
<keyword evidence="4" id="KW-1185">Reference proteome</keyword>
<evidence type="ECO:0000256" key="1">
    <source>
        <dbReference type="SAM" id="MobiDB-lite"/>
    </source>
</evidence>
<dbReference type="EMBL" id="RBWW01000001">
    <property type="protein sequence ID" value="RKS83104.1"/>
    <property type="molecule type" value="Genomic_DNA"/>
</dbReference>
<feature type="region of interest" description="Disordered" evidence="1">
    <location>
        <begin position="180"/>
        <end position="199"/>
    </location>
</feature>
<accession>A0A495R7Q7</accession>
<evidence type="ECO:0000259" key="2">
    <source>
        <dbReference type="Pfam" id="PF23981"/>
    </source>
</evidence>
<evidence type="ECO:0000313" key="3">
    <source>
        <dbReference type="EMBL" id="RKS83104.1"/>
    </source>
</evidence>
<organism evidence="3 4">
    <name type="scientific">Haloarcula quadrata</name>
    <dbReference type="NCBI Taxonomy" id="182779"/>
    <lineage>
        <taxon>Archaea</taxon>
        <taxon>Methanobacteriati</taxon>
        <taxon>Methanobacteriota</taxon>
        <taxon>Stenosarchaea group</taxon>
        <taxon>Halobacteria</taxon>
        <taxon>Halobacteriales</taxon>
        <taxon>Haloarculaceae</taxon>
        <taxon>Haloarcula</taxon>
    </lineage>
</organism>
<proteinExistence type="predicted"/>
<dbReference type="AlphaFoldDB" id="A0A495R7Q7"/>
<gene>
    <name evidence="3" type="ORF">BDK61_2436</name>
</gene>
<name>A0A495R7Q7_9EURY</name>
<evidence type="ECO:0000313" key="4">
    <source>
        <dbReference type="Proteomes" id="UP000268233"/>
    </source>
</evidence>
<dbReference type="Proteomes" id="UP000268233">
    <property type="component" value="Unassembled WGS sequence"/>
</dbReference>
<protein>
    <recommendedName>
        <fullName evidence="2">DUF7305 domain-containing protein</fullName>
    </recommendedName>
</protein>
<sequence>MGSAGWGLGNRGQSAPLGLALVFAVMIVSTTAVVALGADAITTTQTQLDVERTEKSLTELNSKTALVALGQTDVQQVSLPASSSSTYQIDEDAGWMNVSYQNTTSGSRTTVFNESMGEVAYHGSDETRLAYQGGGVWRTNGDGTSVMVSPPEFHYRDATLTLPLVTVSGSGAIRDSASISHNQTTSHFPNSTRNANFTNPLEDGKVNVTVQSEYYRAWGGYFEERTDGDVTYHPDRNRVSIILKVPAGPRTVRSAVAATSDAGSIKLSGNDAFTDSYTSADGDGYDASEAGDSGNLTTAGDITVTGSAELNGNITSGGRVEFSSNSMTFNGDRVEWADTFDDKHGACSGSCSDEQISSFGDTTNINSYVDTQVDGLSSSNDNGGTIADDGVIDGTEGTTTLSAGRYHVDRIDLSDDVEFDTTGGDVIIGVENYVSLNTRNDITVSGPNQVKIYINGTSPASGGSADGYHFFTRASEIRTTGAVSERSTQVWIYGKDTLQARMEKKGSDKSRVTGVIYAPGGKTGTSTFEIWKSELYGGAVTSQVELEKGGRVHFDRALKQERTIPKDTSVVAITYLHISTNDVNITSN</sequence>